<keyword evidence="7" id="KW-1185">Reference proteome</keyword>
<protein>
    <recommendedName>
        <fullName evidence="5">Probable RNA 2'-phosphotransferase</fullName>
        <ecNumber evidence="5">2.7.1.-</ecNumber>
    </recommendedName>
</protein>
<sequence length="253" mass="29896">MVQLRECEKHGPFRGDVCPICGEEGKFLLNDWELTAISRMLAGILRHFPERFGVKLDDSGWADIYQIVKGIKRRHPRFRWLKDKHIIAIVLTDDKGRYQLDMENKRVRATYGHSIKVDLSDLPTDNIPEKLYYPTTEEEYEYIKEIGLQPGDRKWVHLSKTYRDAYIAGLHRVEEPIILEIDTKKAIENGHQIYRAAKTVFIASQIPPEFINISEKIDIEIPEEELEKIEEEKRRREKKLQRELEKKQEKSLK</sequence>
<dbReference type="Pfam" id="PF01885">
    <property type="entry name" value="PTS_2-RNA"/>
    <property type="match status" value="1"/>
</dbReference>
<dbReference type="PANTHER" id="PTHR12684:SF2">
    <property type="entry name" value="TRNA 2'-PHOSPHOTRANSFERASE 1"/>
    <property type="match status" value="1"/>
</dbReference>
<dbReference type="Gene3D" id="3.20.170.30">
    <property type="match status" value="1"/>
</dbReference>
<dbReference type="Proteomes" id="UP000001400">
    <property type="component" value="Chromosome"/>
</dbReference>
<dbReference type="AlphaFoldDB" id="B5IGZ1"/>
<dbReference type="STRING" id="439481.Aboo_0908"/>
<dbReference type="GeneID" id="8827861"/>
<evidence type="ECO:0000313" key="6">
    <source>
        <dbReference type="EMBL" id="ADD08717.1"/>
    </source>
</evidence>
<dbReference type="InterPro" id="IPR042080">
    <property type="entry name" value="RNA_2'-PTrans_N"/>
</dbReference>
<dbReference type="HOGENOM" id="CLU_052998_4_1_2"/>
<dbReference type="GO" id="GO:0000215">
    <property type="term" value="F:tRNA 2'-phosphotransferase activity"/>
    <property type="evidence" value="ECO:0007669"/>
    <property type="project" value="TreeGrafter"/>
</dbReference>
<gene>
    <name evidence="5" type="primary">kptA</name>
    <name evidence="6" type="ordered locus">Aboo_0908</name>
</gene>
<evidence type="ECO:0000256" key="2">
    <source>
        <dbReference type="ARBA" id="ARBA00022679"/>
    </source>
</evidence>
<evidence type="ECO:0000313" key="7">
    <source>
        <dbReference type="Proteomes" id="UP000001400"/>
    </source>
</evidence>
<evidence type="ECO:0000256" key="4">
    <source>
        <dbReference type="ARBA" id="ARBA00025212"/>
    </source>
</evidence>
<name>B5IGZ1_ACIB4</name>
<dbReference type="InterPro" id="IPR042081">
    <property type="entry name" value="RNA_2'-PTrans_C"/>
</dbReference>
<reference evidence="6" key="1">
    <citation type="submission" date="2010-02" db="EMBL/GenBank/DDBJ databases">
        <title>Complete sequence of Aciduliprofundum boonei T469.</title>
        <authorList>
            <consortium name="US DOE Joint Genome Institute"/>
            <person name="Lucas S."/>
            <person name="Copeland A."/>
            <person name="Lapidus A."/>
            <person name="Cheng J.-F."/>
            <person name="Bruce D."/>
            <person name="Goodwin L."/>
            <person name="Pitluck S."/>
            <person name="Saunders E."/>
            <person name="Detter J.C."/>
            <person name="Han C."/>
            <person name="Tapia R."/>
            <person name="Land M."/>
            <person name="Hauser L."/>
            <person name="Kyrpides N."/>
            <person name="Mikhailova N."/>
            <person name="Flores G."/>
            <person name="Reysenbach A.-L."/>
            <person name="Woyke T."/>
        </authorList>
    </citation>
    <scope>NUCLEOTIDE SEQUENCE</scope>
    <source>
        <strain evidence="6">T469</strain>
    </source>
</reference>
<dbReference type="KEGG" id="abi:Aboo_0908"/>
<dbReference type="GO" id="GO:0003950">
    <property type="term" value="F:NAD+ poly-ADP-ribosyltransferase activity"/>
    <property type="evidence" value="ECO:0007669"/>
    <property type="project" value="InterPro"/>
</dbReference>
<evidence type="ECO:0000256" key="1">
    <source>
        <dbReference type="ARBA" id="ARBA00009836"/>
    </source>
</evidence>
<dbReference type="HAMAP" id="MF_00299">
    <property type="entry name" value="KptA"/>
    <property type="match status" value="1"/>
</dbReference>
<dbReference type="InterPro" id="IPR022928">
    <property type="entry name" value="RNA_2'-PTrans_KptA"/>
</dbReference>
<comment type="similarity">
    <text evidence="1 5">Belongs to the KptA/TPT1 family.</text>
</comment>
<accession>B5IGZ1</accession>
<evidence type="ECO:0000256" key="5">
    <source>
        <dbReference type="HAMAP-Rule" id="MF_00299"/>
    </source>
</evidence>
<dbReference type="GO" id="GO:0006388">
    <property type="term" value="P:tRNA splicing, via endonucleolytic cleavage and ligation"/>
    <property type="evidence" value="ECO:0007669"/>
    <property type="project" value="UniProtKB-UniRule"/>
</dbReference>
<keyword evidence="3 5" id="KW-0520">NAD</keyword>
<dbReference type="Gene3D" id="1.10.10.970">
    <property type="entry name" value="RNA 2'-phosphotransferase, Tpt1/KptA family, N-terminal domain"/>
    <property type="match status" value="1"/>
</dbReference>
<dbReference type="EMBL" id="CP001941">
    <property type="protein sequence ID" value="ADD08717.1"/>
    <property type="molecule type" value="Genomic_DNA"/>
</dbReference>
<dbReference type="InterPro" id="IPR002745">
    <property type="entry name" value="Ptrans_KptA/Tpt1"/>
</dbReference>
<dbReference type="SUPFAM" id="SSF56399">
    <property type="entry name" value="ADP-ribosylation"/>
    <property type="match status" value="1"/>
</dbReference>
<comment type="function">
    <text evidence="4 5">Removes the 2'-phosphate from RNA via an intermediate in which the phosphate is ADP-ribosylated by NAD followed by a presumed transesterification to release the RNA and generate ADP-ribose 1''-2''-cyclic phosphate (APPR&gt;P). May function as an ADP-ribosylase.</text>
</comment>
<proteinExistence type="inferred from homology"/>
<dbReference type="RefSeq" id="WP_008086365.1">
    <property type="nucleotide sequence ID" value="NC_013926.1"/>
</dbReference>
<evidence type="ECO:0000256" key="3">
    <source>
        <dbReference type="ARBA" id="ARBA00023027"/>
    </source>
</evidence>
<dbReference type="OrthoDB" id="24376at2157"/>
<dbReference type="PANTHER" id="PTHR12684">
    <property type="entry name" value="PUTATIVE PHOSPHOTRANSFERASE"/>
    <property type="match status" value="1"/>
</dbReference>
<dbReference type="eggNOG" id="arCOG04063">
    <property type="taxonomic scope" value="Archaea"/>
</dbReference>
<keyword evidence="2 5" id="KW-0808">Transferase</keyword>
<dbReference type="EC" id="2.7.1.-" evidence="5"/>
<organism evidence="6 7">
    <name type="scientific">Aciduliprofundum boonei (strain DSM 19572 / T469)</name>
    <dbReference type="NCBI Taxonomy" id="439481"/>
    <lineage>
        <taxon>Archaea</taxon>
        <taxon>Methanobacteriati</taxon>
        <taxon>Thermoplasmatota</taxon>
        <taxon>DHVE2 group</taxon>
        <taxon>Candidatus Aciduliprofundum</taxon>
    </lineage>
</organism>